<dbReference type="PANTHER" id="PTHR30419:SF8">
    <property type="entry name" value="NITROGEN ASSIMILATION TRANSCRIPTIONAL ACTIVATOR-RELATED"/>
    <property type="match status" value="1"/>
</dbReference>
<dbReference type="InterPro" id="IPR036390">
    <property type="entry name" value="WH_DNA-bd_sf"/>
</dbReference>
<reference evidence="6 7" key="1">
    <citation type="submission" date="2021-12" db="EMBL/GenBank/DDBJ databases">
        <title>A phylogenomic analysis of Limosilactobacillus reuteri reveals ancient and stable evolutionary relationships with rodents and birds and zoonotic transmission to humans.</title>
        <authorList>
            <person name="Li F."/>
            <person name="Li X."/>
            <person name="Cheng C."/>
            <person name="Tollenaar S."/>
            <person name="Zhang J.S."/>
            <person name="Simpson D."/>
            <person name="Tasseva G."/>
            <person name="Perez-Munoz M.E."/>
            <person name="Frese S."/>
            <person name="Gaenzle M.G."/>
            <person name="Walter J."/>
            <person name="Zheng J."/>
        </authorList>
    </citation>
    <scope>NUCLEOTIDE SEQUENCE [LARGE SCALE GENOMIC DNA]</scope>
    <source>
        <strain evidence="6 7">WF-AF5-A</strain>
    </source>
</reference>
<dbReference type="Pfam" id="PF00126">
    <property type="entry name" value="HTH_1"/>
    <property type="match status" value="1"/>
</dbReference>
<dbReference type="RefSeq" id="WP_182588508.1">
    <property type="nucleotide sequence ID" value="NZ_JACIVH010000042.1"/>
</dbReference>
<dbReference type="SUPFAM" id="SSF53850">
    <property type="entry name" value="Periplasmic binding protein-like II"/>
    <property type="match status" value="1"/>
</dbReference>
<dbReference type="InterPro" id="IPR005119">
    <property type="entry name" value="LysR_subst-bd"/>
</dbReference>
<dbReference type="EMBL" id="JAJPDJ010000059">
    <property type="protein sequence ID" value="MCD7138624.1"/>
    <property type="molecule type" value="Genomic_DNA"/>
</dbReference>
<name>A0ABS8RC65_9LACO</name>
<accession>A0ABS8RC65</accession>
<evidence type="ECO:0000313" key="6">
    <source>
        <dbReference type="EMBL" id="MCD7138624.1"/>
    </source>
</evidence>
<proteinExistence type="inferred from homology"/>
<dbReference type="Gene3D" id="3.40.190.290">
    <property type="match status" value="1"/>
</dbReference>
<dbReference type="PROSITE" id="PS50931">
    <property type="entry name" value="HTH_LYSR"/>
    <property type="match status" value="1"/>
</dbReference>
<comment type="similarity">
    <text evidence="1">Belongs to the LysR transcriptional regulatory family.</text>
</comment>
<evidence type="ECO:0000313" key="7">
    <source>
        <dbReference type="Proteomes" id="UP001200032"/>
    </source>
</evidence>
<feature type="domain" description="HTH lysR-type" evidence="5">
    <location>
        <begin position="1"/>
        <end position="58"/>
    </location>
</feature>
<dbReference type="CDD" id="cd05466">
    <property type="entry name" value="PBP2_LTTR_substrate"/>
    <property type="match status" value="1"/>
</dbReference>
<evidence type="ECO:0000256" key="4">
    <source>
        <dbReference type="ARBA" id="ARBA00023163"/>
    </source>
</evidence>
<dbReference type="Gene3D" id="1.10.10.10">
    <property type="entry name" value="Winged helix-like DNA-binding domain superfamily/Winged helix DNA-binding domain"/>
    <property type="match status" value="1"/>
</dbReference>
<sequence>MELRVLRYFLTVAQYQNMTKAAHELLVSQPTLSKQLSDLETELGAKLFTRGHRQITLTQEGEYLRTRAREIVQLVDQTAANIQSDQVITGRLSIGAGESVGMKRIMKVVSEIIQAYPDVKIHLISGNADEMETALKHGTIDFAVLMGKRDLKKYNYLNLPEVNTWGLVIKKNDPLATKDVITPSDLIGLPLLVSEQALEEHTFQEWWGNLDEKMNIIGTFTLVFNAQLMVNQGNTYMIIFDHLINNSNSNNLVFRPLSPALTEPTNIIWKKNIVQSKVAQLFIKRLTASLN</sequence>
<evidence type="ECO:0000259" key="5">
    <source>
        <dbReference type="PROSITE" id="PS50931"/>
    </source>
</evidence>
<keyword evidence="3" id="KW-0238">DNA-binding</keyword>
<dbReference type="InterPro" id="IPR036388">
    <property type="entry name" value="WH-like_DNA-bd_sf"/>
</dbReference>
<dbReference type="Pfam" id="PF03466">
    <property type="entry name" value="LysR_substrate"/>
    <property type="match status" value="1"/>
</dbReference>
<dbReference type="Proteomes" id="UP001200032">
    <property type="component" value="Unassembled WGS sequence"/>
</dbReference>
<gene>
    <name evidence="6" type="ORF">LTY59_05260</name>
</gene>
<dbReference type="PANTHER" id="PTHR30419">
    <property type="entry name" value="HTH-TYPE TRANSCRIPTIONAL REGULATOR YBHD"/>
    <property type="match status" value="1"/>
</dbReference>
<protein>
    <submittedName>
        <fullName evidence="6">LysR family transcriptional regulator</fullName>
    </submittedName>
</protein>
<keyword evidence="2" id="KW-0805">Transcription regulation</keyword>
<keyword evidence="4" id="KW-0804">Transcription</keyword>
<evidence type="ECO:0000256" key="3">
    <source>
        <dbReference type="ARBA" id="ARBA00023125"/>
    </source>
</evidence>
<dbReference type="SUPFAM" id="SSF46785">
    <property type="entry name" value="Winged helix' DNA-binding domain"/>
    <property type="match status" value="1"/>
</dbReference>
<evidence type="ECO:0000256" key="2">
    <source>
        <dbReference type="ARBA" id="ARBA00023015"/>
    </source>
</evidence>
<comment type="caution">
    <text evidence="6">The sequence shown here is derived from an EMBL/GenBank/DDBJ whole genome shotgun (WGS) entry which is preliminary data.</text>
</comment>
<keyword evidence="7" id="KW-1185">Reference proteome</keyword>
<organism evidence="6 7">
    <name type="scientific">Limosilactobacillus balticus</name>
    <dbReference type="NCBI Taxonomy" id="2759747"/>
    <lineage>
        <taxon>Bacteria</taxon>
        <taxon>Bacillati</taxon>
        <taxon>Bacillota</taxon>
        <taxon>Bacilli</taxon>
        <taxon>Lactobacillales</taxon>
        <taxon>Lactobacillaceae</taxon>
        <taxon>Limosilactobacillus</taxon>
    </lineage>
</organism>
<evidence type="ECO:0000256" key="1">
    <source>
        <dbReference type="ARBA" id="ARBA00009437"/>
    </source>
</evidence>
<dbReference type="PRINTS" id="PR00039">
    <property type="entry name" value="HTHLYSR"/>
</dbReference>
<dbReference type="InterPro" id="IPR000847">
    <property type="entry name" value="LysR_HTH_N"/>
</dbReference>
<dbReference type="InterPro" id="IPR050950">
    <property type="entry name" value="HTH-type_LysR_regulators"/>
</dbReference>